<keyword evidence="6 10" id="KW-0479">Metal-binding</keyword>
<comment type="domain">
    <text evidence="10">The C-terminal arm bridges DBP molecules together, thereby creating a chain.</text>
</comment>
<feature type="binding site" evidence="10">
    <location>
        <position position="324"/>
    </location>
    <ligand>
        <name>Zn(2+)</name>
        <dbReference type="ChEBI" id="CHEBI:29105"/>
        <label>1</label>
    </ligand>
</feature>
<comment type="function">
    <text evidence="10">Plays a role in the elongation phase of viral strand displacement replication by unwinding the template in an ATP-independent fashion, employing its capacity to form multimers. Also enhances the rate of initiation. Released from template upon second strand synthesis. Assembles in complex with viral pTP, viral pol, host NFIA and host POU2F1/OCT1 on viral origin of replication. Covers the whole ssDNA genome during synthesis. The complementary strand synthesis induces its relese from DNA template. May inhibit cellular transcription mediated by the interaction between host SRCAP and CBP.</text>
</comment>
<dbReference type="RefSeq" id="YP_009032618.1">
    <property type="nucleotide sequence ID" value="NC_024150.1"/>
</dbReference>
<evidence type="ECO:0000313" key="14">
    <source>
        <dbReference type="EMBL" id="AIA22359.1"/>
    </source>
</evidence>
<keyword evidence="15" id="KW-1185">Reference proteome</keyword>
<dbReference type="HAMAP" id="MF_04054">
    <property type="entry name" value="ADV_DNB2"/>
    <property type="match status" value="1"/>
</dbReference>
<dbReference type="SUPFAM" id="SSF47724">
    <property type="entry name" value="Domain of early E2A DNA-binding protein, ADDBP"/>
    <property type="match status" value="1"/>
</dbReference>
<keyword evidence="7 10" id="KW-0862">Zinc</keyword>
<feature type="binding site" evidence="10">
    <location>
        <position position="253"/>
    </location>
    <ligand>
        <name>Zn(2+)</name>
        <dbReference type="ChEBI" id="CHEBI:29105"/>
        <label>1</label>
    </ligand>
</feature>
<evidence type="ECO:0000256" key="11">
    <source>
        <dbReference type="SAM" id="MobiDB-lite"/>
    </source>
</evidence>
<dbReference type="Pfam" id="PF03728">
    <property type="entry name" value="Viral_DNA_Zn_bi"/>
    <property type="match status" value="2"/>
</dbReference>
<dbReference type="InterPro" id="IPR036362">
    <property type="entry name" value="Adenovirus_DNA-bd_N_sf"/>
</dbReference>
<dbReference type="InterPro" id="IPR037540">
    <property type="entry name" value="ADV_DNB2"/>
</dbReference>
<evidence type="ECO:0000256" key="8">
    <source>
        <dbReference type="ARBA" id="ARBA00023109"/>
    </source>
</evidence>
<comment type="similarity">
    <text evidence="10">Belongs to the adenoviridae E2A DNA-binding protein family.</text>
</comment>
<feature type="binding site" evidence="10">
    <location>
        <position position="255"/>
    </location>
    <ligand>
        <name>Zn(2+)</name>
        <dbReference type="ChEBI" id="CHEBI:29105"/>
        <label>1</label>
    </ligand>
</feature>
<feature type="binding site" evidence="10">
    <location>
        <position position="365"/>
    </location>
    <ligand>
        <name>Zn(2+)</name>
        <dbReference type="ChEBI" id="CHEBI:29105"/>
        <label>2</label>
    </ligand>
</feature>
<evidence type="ECO:0000256" key="5">
    <source>
        <dbReference type="ARBA" id="ARBA00022705"/>
    </source>
</evidence>
<dbReference type="KEGG" id="vg:19488620"/>
<evidence type="ECO:0000259" key="12">
    <source>
        <dbReference type="Pfam" id="PF02236"/>
    </source>
</evidence>
<comment type="caution">
    <text evidence="10">Lacks conserved residue(s) required for the propagation of feature annotation.</text>
</comment>
<dbReference type="Gene3D" id="1.10.269.10">
    <property type="entry name" value="Adenovirus DNA-binding, N-terminal domain"/>
    <property type="match status" value="1"/>
</dbReference>
<protein>
    <recommendedName>
        <fullName evidence="10">DNA-binding protein</fullName>
        <shortName evidence="10">DBP</shortName>
    </recommendedName>
    <alternativeName>
        <fullName evidence="10">Early 2A protein</fullName>
    </alternativeName>
    <alternativeName>
        <fullName evidence="10">Early E2A DNA-binding protein</fullName>
    </alternativeName>
</protein>
<dbReference type="SUPFAM" id="SSF57917">
    <property type="entry name" value="Zn-binding domains of ADDBP"/>
    <property type="match status" value="2"/>
</dbReference>
<evidence type="ECO:0000256" key="6">
    <source>
        <dbReference type="ARBA" id="ARBA00022723"/>
    </source>
</evidence>
<evidence type="ECO:0000256" key="2">
    <source>
        <dbReference type="ARBA" id="ARBA00022553"/>
    </source>
</evidence>
<proteinExistence type="inferred from homology"/>
<organism evidence="14 15">
    <name type="scientific">California sea lion adenovirus 1</name>
    <dbReference type="NCBI Taxonomy" id="943083"/>
    <lineage>
        <taxon>Viruses</taxon>
        <taxon>Varidnaviria</taxon>
        <taxon>Bamfordvirae</taxon>
        <taxon>Preplasmiviricota</taxon>
        <taxon>Polisuviricotina</taxon>
        <taxon>Pharingeaviricetes</taxon>
        <taxon>Rowavirales</taxon>
        <taxon>Adenoviridae</taxon>
        <taxon>Mastadenovirus</taxon>
        <taxon>Mastadenovirus otariidae</taxon>
        <taxon>Sea lion mastadenovirus A</taxon>
    </lineage>
</organism>
<feature type="compositionally biased region" description="Polar residues" evidence="11">
    <location>
        <begin position="1"/>
        <end position="19"/>
    </location>
</feature>
<dbReference type="GO" id="GO:0045740">
    <property type="term" value="P:positive regulation of DNA replication"/>
    <property type="evidence" value="ECO:0007669"/>
    <property type="project" value="UniProtKB-UniRule"/>
</dbReference>
<dbReference type="OrthoDB" id="4492at10239"/>
<gene>
    <name evidence="10" type="primary">DBP</name>
</gene>
<keyword evidence="5 10" id="KW-0235">DNA replication</keyword>
<evidence type="ECO:0000256" key="4">
    <source>
        <dbReference type="ARBA" id="ARBA00022581"/>
    </source>
</evidence>
<feature type="region of interest" description="C-terminal arm, DBP binding" evidence="10">
    <location>
        <begin position="481"/>
        <end position="495"/>
    </location>
</feature>
<evidence type="ECO:0000259" key="13">
    <source>
        <dbReference type="Pfam" id="PF03728"/>
    </source>
</evidence>
<keyword evidence="2 10" id="KW-0597">Phosphoprotein</keyword>
<dbReference type="EMBL" id="KJ563221">
    <property type="protein sequence ID" value="AIA22359.1"/>
    <property type="molecule type" value="Genomic_DNA"/>
</dbReference>
<evidence type="ECO:0000256" key="7">
    <source>
        <dbReference type="ARBA" id="ARBA00022833"/>
    </source>
</evidence>
<evidence type="ECO:0000256" key="1">
    <source>
        <dbReference type="ARBA" id="ARBA00022518"/>
    </source>
</evidence>
<dbReference type="GO" id="GO:0042025">
    <property type="term" value="C:host cell nucleus"/>
    <property type="evidence" value="ECO:0007669"/>
    <property type="project" value="UniProtKB-SubCell"/>
</dbReference>
<keyword evidence="8 10" id="KW-1194">Viral DNA replication</keyword>
<reference evidence="14 15" key="1">
    <citation type="journal article" date="2015" name="Infect. Genet. Evol.">
        <title>Phylogenomic characterization of California sea lion adenovirus-1.</title>
        <authorList>
            <person name="Cortes-Hinojosa G."/>
            <person name="Gulland F.M."/>
            <person name="Goldstein T."/>
            <person name="Venn-Watson S."/>
            <person name="Rivera R."/>
            <person name="Waltzek T.B."/>
            <person name="Salemi M."/>
            <person name="Wellehan J.F.Jr."/>
        </authorList>
    </citation>
    <scope>NUCLEOTIDE SEQUENCE [LARGE SCALE GENOMIC DNA]</scope>
    <source>
        <strain evidence="14">Zc11-030</strain>
    </source>
</reference>
<feature type="domain" description="Adenovirus DNA-binding zinc-binding" evidence="13">
    <location>
        <begin position="365"/>
        <end position="457"/>
    </location>
</feature>
<evidence type="ECO:0000256" key="3">
    <source>
        <dbReference type="ARBA" id="ARBA00022562"/>
    </source>
</evidence>
<dbReference type="InterPro" id="IPR036368">
    <property type="entry name" value="ADBP_zn-bd_sf"/>
</dbReference>
<feature type="domain" description="Adenovirus DNA-binding all-alpha" evidence="12">
    <location>
        <begin position="153"/>
        <end position="229"/>
    </location>
</feature>
<dbReference type="GO" id="GO:0003677">
    <property type="term" value="F:DNA binding"/>
    <property type="evidence" value="ECO:0007669"/>
    <property type="project" value="UniProtKB-UniRule"/>
</dbReference>
<dbReference type="InterPro" id="IPR003176">
    <property type="entry name" value="Adenovirus_DNA-bd_a"/>
</dbReference>
<feature type="region of interest" description="Flexible loop" evidence="10">
    <location>
        <begin position="266"/>
        <end position="300"/>
    </location>
</feature>
<evidence type="ECO:0000256" key="10">
    <source>
        <dbReference type="HAMAP-Rule" id="MF_04054"/>
    </source>
</evidence>
<dbReference type="GO" id="GO:0039687">
    <property type="term" value="P:viral DNA strand displacement replication"/>
    <property type="evidence" value="ECO:0007669"/>
    <property type="project" value="UniProtKB-UniRule"/>
</dbReference>
<evidence type="ECO:0000313" key="15">
    <source>
        <dbReference type="Proteomes" id="UP000116231"/>
    </source>
</evidence>
<accession>A0A059XJ46</accession>
<sequence length="495" mass="56486">MEGSNSDYSSSDVEFNSPSPLKETGAKKRKTPPKKIEDKKRRMVISDDEDDLPKMPNLDKAYTQPWSLKGGFKQISEAEDEDEDEEPKIIKILHTNPPTKVWINKKGKEVKKRLTEDEINQLKAQKIEDPQSKKLLPFKDIKLQLDPNEQNWQKAMDLAVTMMVPCKVDIKDLTLIPDSGTLECFKKLAQQWLTDNKKHVNLTFSTQKSMYTMIGRFLLDFVIKAANLSTQGWVASGCAIWRHGWNDNDGIKCYHGNTMLNKEQIIEMDVNSENGQRALKEQPQKTKITTNRWGRNIVQLKNEDAVCCFMDINTSPGVFSNKSCALFFTEGQKAMDAMKQWMEYMIACYPKMPESDKRLLIPVVCDCNWGNQSLPILGRQICKMTPFAISGGLNVDINLIEDKKMRASVAHPNIMVFQCCNPVFGRAKANSQRNCDFKISAPDLVSSLQLAKQIWMAFHHKPAPITIPEFAWSPRLQYHNVILPTDQEDADDCLF</sequence>
<feature type="domain" description="Adenovirus DNA-binding zinc-binding" evidence="13">
    <location>
        <begin position="252"/>
        <end position="352"/>
    </location>
</feature>
<dbReference type="GO" id="GO:0006260">
    <property type="term" value="P:DNA replication"/>
    <property type="evidence" value="ECO:0007669"/>
    <property type="project" value="UniProtKB-KW"/>
</dbReference>
<dbReference type="Pfam" id="PF02236">
    <property type="entry name" value="Viral_DNA_bi"/>
    <property type="match status" value="1"/>
</dbReference>
<feature type="region of interest" description="Disordered" evidence="11">
    <location>
        <begin position="1"/>
        <end position="63"/>
    </location>
</feature>
<keyword evidence="3 10" id="KW-1048">Host nucleus</keyword>
<dbReference type="GO" id="GO:0008270">
    <property type="term" value="F:zinc ion binding"/>
    <property type="evidence" value="ECO:0007669"/>
    <property type="project" value="UniProtKB-UniRule"/>
</dbReference>
<feature type="binding site" evidence="10">
    <location>
        <position position="308"/>
    </location>
    <ligand>
        <name>Zn(2+)</name>
        <dbReference type="ChEBI" id="CHEBI:29105"/>
        <label>1</label>
    </ligand>
</feature>
<feature type="binding site" evidence="10">
    <location>
        <position position="367"/>
    </location>
    <ligand>
        <name>Zn(2+)</name>
        <dbReference type="ChEBI" id="CHEBI:29105"/>
        <label>2</label>
    </ligand>
</feature>
<feature type="binding site" evidence="10">
    <location>
        <position position="419"/>
    </location>
    <ligand>
        <name>Zn(2+)</name>
        <dbReference type="ChEBI" id="CHEBI:29105"/>
        <label>2</label>
    </ligand>
</feature>
<comment type="subunit">
    <text evidence="10">Homomultimerizes on viral ssDNA bound to pTP. Forms a initiation complex with viral polymerase, pTP and hosts NFIA and POU2F1/OCT1. Interacts with host SRCAP.</text>
</comment>
<dbReference type="GO" id="GO:0006351">
    <property type="term" value="P:DNA-templated transcription"/>
    <property type="evidence" value="ECO:0007669"/>
    <property type="project" value="UniProtKB-UniRule"/>
</dbReference>
<name>A0A059XJ46_9ADEN</name>
<dbReference type="InterPro" id="IPR005376">
    <property type="entry name" value="Adenovirus_DNA-bd_zn-bd"/>
</dbReference>
<dbReference type="GO" id="GO:0019028">
    <property type="term" value="C:viral capsid"/>
    <property type="evidence" value="ECO:0007669"/>
    <property type="project" value="UniProtKB-UniRule"/>
</dbReference>
<comment type="subcellular location">
    <subcellularLocation>
        <location evidence="10">Host nucleus</location>
    </subcellularLocation>
    <text evidence="10">Accumulates in infected cells.</text>
</comment>
<evidence type="ECO:0000256" key="9">
    <source>
        <dbReference type="ARBA" id="ARBA00023125"/>
    </source>
</evidence>
<dbReference type="InterPro" id="IPR036367">
    <property type="entry name" value="Ad_DBP_C_sf"/>
</dbReference>
<dbReference type="Proteomes" id="UP000116231">
    <property type="component" value="Segment"/>
</dbReference>
<dbReference type="Gene3D" id="3.90.148.10">
    <property type="entry name" value="Adenovirus DNA-binding, C-terminal domain superfamily/Adenovirus DNA-binding, zinc binding domain"/>
    <property type="match status" value="1"/>
</dbReference>
<keyword evidence="4 10" id="KW-0945">Host-virus interaction</keyword>
<feature type="binding site" evidence="10">
    <location>
        <position position="435"/>
    </location>
    <ligand>
        <name>Zn(2+)</name>
        <dbReference type="ChEBI" id="CHEBI:29105"/>
        <label>2</label>
    </ligand>
</feature>
<keyword evidence="9 10" id="KW-0238">DNA-binding</keyword>
<keyword evidence="1 10" id="KW-0244">Early protein</keyword>